<dbReference type="SMART" id="SM00741">
    <property type="entry name" value="SapB"/>
    <property type="match status" value="1"/>
</dbReference>
<keyword evidence="1" id="KW-1015">Disulfide bond</keyword>
<dbReference type="InterPro" id="IPR011001">
    <property type="entry name" value="Saposin-like"/>
</dbReference>
<feature type="chain" id="PRO_5041365797" description="Saposin B-type domain-containing protein" evidence="2">
    <location>
        <begin position="20"/>
        <end position="105"/>
    </location>
</feature>
<dbReference type="EMBL" id="JAUCMV010000004">
    <property type="protein sequence ID" value="KAK0405434.1"/>
    <property type="molecule type" value="Genomic_DNA"/>
</dbReference>
<organism evidence="4 5">
    <name type="scientific">Steinernema hermaphroditum</name>
    <dbReference type="NCBI Taxonomy" id="289476"/>
    <lineage>
        <taxon>Eukaryota</taxon>
        <taxon>Metazoa</taxon>
        <taxon>Ecdysozoa</taxon>
        <taxon>Nematoda</taxon>
        <taxon>Chromadorea</taxon>
        <taxon>Rhabditida</taxon>
        <taxon>Tylenchina</taxon>
        <taxon>Panagrolaimomorpha</taxon>
        <taxon>Strongyloidoidea</taxon>
        <taxon>Steinernematidae</taxon>
        <taxon>Steinernema</taxon>
    </lineage>
</organism>
<dbReference type="Gene3D" id="1.10.225.10">
    <property type="entry name" value="Saposin-like"/>
    <property type="match status" value="1"/>
</dbReference>
<comment type="caution">
    <text evidence="4">The sequence shown here is derived from an EMBL/GenBank/DDBJ whole genome shotgun (WGS) entry which is preliminary data.</text>
</comment>
<dbReference type="PROSITE" id="PS50015">
    <property type="entry name" value="SAP_B"/>
    <property type="match status" value="1"/>
</dbReference>
<dbReference type="SUPFAM" id="SSF47862">
    <property type="entry name" value="Saposin"/>
    <property type="match status" value="1"/>
</dbReference>
<feature type="domain" description="Saposin B-type" evidence="3">
    <location>
        <begin position="27"/>
        <end position="105"/>
    </location>
</feature>
<reference evidence="4" key="1">
    <citation type="submission" date="2023-06" db="EMBL/GenBank/DDBJ databases">
        <title>Genomic analysis of the entomopathogenic nematode Steinernema hermaphroditum.</title>
        <authorList>
            <person name="Schwarz E.M."/>
            <person name="Heppert J.K."/>
            <person name="Baniya A."/>
            <person name="Schwartz H.T."/>
            <person name="Tan C.-H."/>
            <person name="Antoshechkin I."/>
            <person name="Sternberg P.W."/>
            <person name="Goodrich-Blair H."/>
            <person name="Dillman A.R."/>
        </authorList>
    </citation>
    <scope>NUCLEOTIDE SEQUENCE</scope>
    <source>
        <strain evidence="4">PS9179</strain>
        <tissue evidence="4">Whole animal</tissue>
    </source>
</reference>
<dbReference type="AlphaFoldDB" id="A0AA39HHI0"/>
<evidence type="ECO:0000256" key="1">
    <source>
        <dbReference type="ARBA" id="ARBA00023157"/>
    </source>
</evidence>
<accession>A0AA39HHI0</accession>
<protein>
    <recommendedName>
        <fullName evidence="3">Saposin B-type domain-containing protein</fullName>
    </recommendedName>
</protein>
<evidence type="ECO:0000313" key="5">
    <source>
        <dbReference type="Proteomes" id="UP001175271"/>
    </source>
</evidence>
<name>A0AA39HHI0_9BILA</name>
<keyword evidence="2" id="KW-0732">Signal</keyword>
<proteinExistence type="predicted"/>
<evidence type="ECO:0000313" key="4">
    <source>
        <dbReference type="EMBL" id="KAK0405434.1"/>
    </source>
</evidence>
<evidence type="ECO:0000256" key="2">
    <source>
        <dbReference type="SAM" id="SignalP"/>
    </source>
</evidence>
<keyword evidence="5" id="KW-1185">Reference proteome</keyword>
<gene>
    <name evidence="4" type="ORF">QR680_017992</name>
</gene>
<sequence length="105" mass="11586">MKLLVAVLFVCGLVAVSNALAINKADSKPLCGFCEKLIQYIETQIEDEGAPLEQQVNKACDELTRDNPVLDPICKSIADGQIQQVENEIKNKDHPDVVCKKMKLC</sequence>
<dbReference type="InterPro" id="IPR008139">
    <property type="entry name" value="SaposinB_dom"/>
</dbReference>
<feature type="signal peptide" evidence="2">
    <location>
        <begin position="1"/>
        <end position="19"/>
    </location>
</feature>
<evidence type="ECO:0000259" key="3">
    <source>
        <dbReference type="PROSITE" id="PS50015"/>
    </source>
</evidence>
<dbReference type="Proteomes" id="UP001175271">
    <property type="component" value="Unassembled WGS sequence"/>
</dbReference>